<feature type="domain" description="HpcH/HpaI aldolase/citrate lyase" evidence="4">
    <location>
        <begin position="30"/>
        <end position="213"/>
    </location>
</feature>
<evidence type="ECO:0000256" key="3">
    <source>
        <dbReference type="ARBA" id="ARBA00023239"/>
    </source>
</evidence>
<evidence type="ECO:0000259" key="4">
    <source>
        <dbReference type="Pfam" id="PF03328"/>
    </source>
</evidence>
<comment type="caution">
    <text evidence="5">The sequence shown here is derived from an EMBL/GenBank/DDBJ whole genome shotgun (WGS) entry which is preliminary data.</text>
</comment>
<dbReference type="InterPro" id="IPR005000">
    <property type="entry name" value="Aldolase/citrate-lyase_domain"/>
</dbReference>
<dbReference type="InterPro" id="IPR040442">
    <property type="entry name" value="Pyrv_kinase-like_dom_sf"/>
</dbReference>
<sequence>MTTHIRSNPFLDRLRAGHLTLMLGIRCSRTSDVVRIAHATGHHAVLVDLEHSAMPLDLAAQMCATAGDLGMTPFVRVPEREYGAIGRLLDCGAHGIVVPRVETVAEAELVSRACRFPPAGQRSQLAMVPHLGMRPTAARELNPALDAATIVQILLETPAGIENADAIAALDGVDMLAIGANDLTAELGVPGEYGHPAVRDAVATAAAACAKHGKLLQVGGITDLELLDSLAPLGVSPLQLTGMDTDLLHSAALSRATRFTDRWSGPHHHDDSEGREHA</sequence>
<evidence type="ECO:0000313" key="6">
    <source>
        <dbReference type="Proteomes" id="UP001597145"/>
    </source>
</evidence>
<dbReference type="Proteomes" id="UP001597145">
    <property type="component" value="Unassembled WGS sequence"/>
</dbReference>
<keyword evidence="2" id="KW-0479">Metal-binding</keyword>
<reference evidence="6" key="1">
    <citation type="journal article" date="2019" name="Int. J. Syst. Evol. Microbiol.">
        <title>The Global Catalogue of Microorganisms (GCM) 10K type strain sequencing project: providing services to taxonomists for standard genome sequencing and annotation.</title>
        <authorList>
            <consortium name="The Broad Institute Genomics Platform"/>
            <consortium name="The Broad Institute Genome Sequencing Center for Infectious Disease"/>
            <person name="Wu L."/>
            <person name="Ma J."/>
        </authorList>
    </citation>
    <scope>NUCLEOTIDE SEQUENCE [LARGE SCALE GENOMIC DNA]</scope>
    <source>
        <strain evidence="6">JCM 12165</strain>
    </source>
</reference>
<dbReference type="InterPro" id="IPR015813">
    <property type="entry name" value="Pyrv/PenolPyrv_kinase-like_dom"/>
</dbReference>
<organism evidence="5 6">
    <name type="scientific">Pseudonocardia aurantiaca</name>
    <dbReference type="NCBI Taxonomy" id="75290"/>
    <lineage>
        <taxon>Bacteria</taxon>
        <taxon>Bacillati</taxon>
        <taxon>Actinomycetota</taxon>
        <taxon>Actinomycetes</taxon>
        <taxon>Pseudonocardiales</taxon>
        <taxon>Pseudonocardiaceae</taxon>
        <taxon>Pseudonocardia</taxon>
    </lineage>
</organism>
<protein>
    <submittedName>
        <fullName evidence="5">HpcH/HpaI aldolase/citrate lyase family protein</fullName>
    </submittedName>
</protein>
<dbReference type="EMBL" id="JBHUCP010000009">
    <property type="protein sequence ID" value="MFD1531014.1"/>
    <property type="molecule type" value="Genomic_DNA"/>
</dbReference>
<evidence type="ECO:0000313" key="5">
    <source>
        <dbReference type="EMBL" id="MFD1531014.1"/>
    </source>
</evidence>
<keyword evidence="6" id="KW-1185">Reference proteome</keyword>
<dbReference type="PANTHER" id="PTHR30502">
    <property type="entry name" value="2-KETO-3-DEOXY-L-RHAMNONATE ALDOLASE"/>
    <property type="match status" value="1"/>
</dbReference>
<accession>A0ABW4FM93</accession>
<dbReference type="SUPFAM" id="SSF51621">
    <property type="entry name" value="Phosphoenolpyruvate/pyruvate domain"/>
    <property type="match status" value="1"/>
</dbReference>
<evidence type="ECO:0000256" key="1">
    <source>
        <dbReference type="ARBA" id="ARBA00005568"/>
    </source>
</evidence>
<gene>
    <name evidence="5" type="ORF">ACFSCY_16350</name>
</gene>
<dbReference type="Gene3D" id="3.20.20.60">
    <property type="entry name" value="Phosphoenolpyruvate-binding domains"/>
    <property type="match status" value="1"/>
</dbReference>
<name>A0ABW4FM93_9PSEU</name>
<comment type="similarity">
    <text evidence="1">Belongs to the HpcH/HpaI aldolase family.</text>
</comment>
<dbReference type="Pfam" id="PF03328">
    <property type="entry name" value="HpcH_HpaI"/>
    <property type="match status" value="1"/>
</dbReference>
<dbReference type="PANTHER" id="PTHR30502:SF0">
    <property type="entry name" value="PHOSPHOENOLPYRUVATE CARBOXYLASE FAMILY PROTEIN"/>
    <property type="match status" value="1"/>
</dbReference>
<proteinExistence type="inferred from homology"/>
<dbReference type="RefSeq" id="WP_343971179.1">
    <property type="nucleotide sequence ID" value="NZ_BAAAJG010000002.1"/>
</dbReference>
<keyword evidence="3 5" id="KW-0456">Lyase</keyword>
<evidence type="ECO:0000256" key="2">
    <source>
        <dbReference type="ARBA" id="ARBA00022723"/>
    </source>
</evidence>
<dbReference type="InterPro" id="IPR050251">
    <property type="entry name" value="HpcH-HpaI_aldolase"/>
</dbReference>
<dbReference type="GO" id="GO:0016829">
    <property type="term" value="F:lyase activity"/>
    <property type="evidence" value="ECO:0007669"/>
    <property type="project" value="UniProtKB-KW"/>
</dbReference>